<evidence type="ECO:0000313" key="10">
    <source>
        <dbReference type="Proteomes" id="UP000836841"/>
    </source>
</evidence>
<dbReference type="PROSITE" id="PS50888">
    <property type="entry name" value="BHLH"/>
    <property type="match status" value="1"/>
</dbReference>
<feature type="compositionally biased region" description="Polar residues" evidence="7">
    <location>
        <begin position="63"/>
        <end position="75"/>
    </location>
</feature>
<dbReference type="Proteomes" id="UP000836841">
    <property type="component" value="Chromosome 6"/>
</dbReference>
<dbReference type="GO" id="GO:0046983">
    <property type="term" value="F:protein dimerization activity"/>
    <property type="evidence" value="ECO:0007669"/>
    <property type="project" value="InterPro"/>
</dbReference>
<keyword evidence="4" id="KW-0804">Transcription</keyword>
<sequence>MCALSPMFPSKQQEWYSASTMEYPWLSQVDSFSPTLHLPSFLYPSLAQSDDSKSYNINHVSLSHSYGTNSNSNNGQEEEEEERGTALEKKLNHNASERDRRRKLNSLYSSLRALLPPSHQKRKLSIPMTVSGVVKYIPEQKQELQRLSRRKEELLKRISVKTATLNHHQEQLRKRAMMDSVDSSSQTIAANWITDTEIAVQIATSSWTSISDMLLRLEENGLDVISVSSSVSSTARIFYTLHLQMRGDCRARLEELDGMLFGLRQSY</sequence>
<name>A0AAU9SZX1_THLAR</name>
<dbReference type="EMBL" id="OU466862">
    <property type="protein sequence ID" value="CAH2074211.1"/>
    <property type="molecule type" value="Genomic_DNA"/>
</dbReference>
<dbReference type="Pfam" id="PF00010">
    <property type="entry name" value="HLH"/>
    <property type="match status" value="1"/>
</dbReference>
<dbReference type="GO" id="GO:0000981">
    <property type="term" value="F:DNA-binding transcription factor activity, RNA polymerase II-specific"/>
    <property type="evidence" value="ECO:0007669"/>
    <property type="project" value="TreeGrafter"/>
</dbReference>
<evidence type="ECO:0000256" key="1">
    <source>
        <dbReference type="ARBA" id="ARBA00004123"/>
    </source>
</evidence>
<accession>A0AAU9SZX1</accession>
<feature type="coiled-coil region" evidence="6">
    <location>
        <begin position="137"/>
        <end position="164"/>
    </location>
</feature>
<reference evidence="9 10" key="1">
    <citation type="submission" date="2022-03" db="EMBL/GenBank/DDBJ databases">
        <authorList>
            <person name="Nunn A."/>
            <person name="Chopra R."/>
            <person name="Nunn A."/>
            <person name="Contreras Garrido A."/>
        </authorList>
    </citation>
    <scope>NUCLEOTIDE SEQUENCE [LARGE SCALE GENOMIC DNA]</scope>
</reference>
<feature type="region of interest" description="Disordered" evidence="7">
    <location>
        <begin position="63"/>
        <end position="100"/>
    </location>
</feature>
<evidence type="ECO:0000256" key="3">
    <source>
        <dbReference type="ARBA" id="ARBA00023125"/>
    </source>
</evidence>
<feature type="domain" description="BHLH" evidence="8">
    <location>
        <begin position="88"/>
        <end position="140"/>
    </location>
</feature>
<dbReference type="GO" id="GO:0010106">
    <property type="term" value="P:cellular response to iron ion starvation"/>
    <property type="evidence" value="ECO:0007669"/>
    <property type="project" value="UniProtKB-ARBA"/>
</dbReference>
<dbReference type="InterPro" id="IPR011598">
    <property type="entry name" value="bHLH_dom"/>
</dbReference>
<protein>
    <recommendedName>
        <fullName evidence="8">BHLH domain-containing protein</fullName>
    </recommendedName>
</protein>
<proteinExistence type="predicted"/>
<dbReference type="CDD" id="cd18914">
    <property type="entry name" value="bHLH_AtORG2_like"/>
    <property type="match status" value="1"/>
</dbReference>
<dbReference type="AlphaFoldDB" id="A0AAU9SZX1"/>
<keyword evidence="10" id="KW-1185">Reference proteome</keyword>
<evidence type="ECO:0000259" key="8">
    <source>
        <dbReference type="PROSITE" id="PS50888"/>
    </source>
</evidence>
<evidence type="ECO:0000256" key="5">
    <source>
        <dbReference type="ARBA" id="ARBA00023242"/>
    </source>
</evidence>
<dbReference type="GO" id="GO:0000977">
    <property type="term" value="F:RNA polymerase II transcription regulatory region sequence-specific DNA binding"/>
    <property type="evidence" value="ECO:0007669"/>
    <property type="project" value="TreeGrafter"/>
</dbReference>
<evidence type="ECO:0000256" key="4">
    <source>
        <dbReference type="ARBA" id="ARBA00023163"/>
    </source>
</evidence>
<dbReference type="InterPro" id="IPR015660">
    <property type="entry name" value="MASH1/Ascl1a-like"/>
</dbReference>
<evidence type="ECO:0000256" key="7">
    <source>
        <dbReference type="SAM" id="MobiDB-lite"/>
    </source>
</evidence>
<keyword evidence="2" id="KW-0805">Transcription regulation</keyword>
<organism evidence="9 10">
    <name type="scientific">Thlaspi arvense</name>
    <name type="common">Field penny-cress</name>
    <dbReference type="NCBI Taxonomy" id="13288"/>
    <lineage>
        <taxon>Eukaryota</taxon>
        <taxon>Viridiplantae</taxon>
        <taxon>Streptophyta</taxon>
        <taxon>Embryophyta</taxon>
        <taxon>Tracheophyta</taxon>
        <taxon>Spermatophyta</taxon>
        <taxon>Magnoliopsida</taxon>
        <taxon>eudicotyledons</taxon>
        <taxon>Gunneridae</taxon>
        <taxon>Pentapetalae</taxon>
        <taxon>rosids</taxon>
        <taxon>malvids</taxon>
        <taxon>Brassicales</taxon>
        <taxon>Brassicaceae</taxon>
        <taxon>Thlaspideae</taxon>
        <taxon>Thlaspi</taxon>
    </lineage>
</organism>
<dbReference type="Gene3D" id="4.10.280.10">
    <property type="entry name" value="Helix-loop-helix DNA-binding domain"/>
    <property type="match status" value="1"/>
</dbReference>
<evidence type="ECO:0000256" key="2">
    <source>
        <dbReference type="ARBA" id="ARBA00023015"/>
    </source>
</evidence>
<keyword evidence="5" id="KW-0539">Nucleus</keyword>
<keyword evidence="3" id="KW-0238">DNA-binding</keyword>
<dbReference type="SMART" id="SM00353">
    <property type="entry name" value="HLH"/>
    <property type="match status" value="1"/>
</dbReference>
<evidence type="ECO:0000256" key="6">
    <source>
        <dbReference type="SAM" id="Coils"/>
    </source>
</evidence>
<dbReference type="GO" id="GO:0090575">
    <property type="term" value="C:RNA polymerase II transcription regulator complex"/>
    <property type="evidence" value="ECO:0007669"/>
    <property type="project" value="TreeGrafter"/>
</dbReference>
<evidence type="ECO:0000313" key="9">
    <source>
        <dbReference type="EMBL" id="CAH2074211.1"/>
    </source>
</evidence>
<dbReference type="PANTHER" id="PTHR13935:SF41">
    <property type="entry name" value="TRANSCRIPTION FACTOR ORG2-RELATED"/>
    <property type="match status" value="1"/>
</dbReference>
<dbReference type="SUPFAM" id="SSF47459">
    <property type="entry name" value="HLH, helix-loop-helix DNA-binding domain"/>
    <property type="match status" value="1"/>
</dbReference>
<keyword evidence="6" id="KW-0175">Coiled coil</keyword>
<feature type="compositionally biased region" description="Basic and acidic residues" evidence="7">
    <location>
        <begin position="83"/>
        <end position="99"/>
    </location>
</feature>
<comment type="subcellular location">
    <subcellularLocation>
        <location evidence="1">Nucleus</location>
    </subcellularLocation>
</comment>
<dbReference type="PANTHER" id="PTHR13935">
    <property type="entry name" value="ACHAETE-SCUTE TRANSCRIPTION FACTOR-RELATED"/>
    <property type="match status" value="1"/>
</dbReference>
<dbReference type="FunFam" id="4.10.280.10:FF:000074">
    <property type="entry name" value="Transcription factor ORG2"/>
    <property type="match status" value="1"/>
</dbReference>
<gene>
    <name evidence="9" type="ORF">TAV2_LOCUS21424</name>
</gene>
<dbReference type="InterPro" id="IPR036638">
    <property type="entry name" value="HLH_DNA-bd_sf"/>
</dbReference>